<evidence type="ECO:0000256" key="5">
    <source>
        <dbReference type="ARBA" id="ARBA00022989"/>
    </source>
</evidence>
<evidence type="ECO:0000256" key="3">
    <source>
        <dbReference type="ARBA" id="ARBA00022729"/>
    </source>
</evidence>
<evidence type="ECO:0000256" key="4">
    <source>
        <dbReference type="ARBA" id="ARBA00022824"/>
    </source>
</evidence>
<dbReference type="GO" id="GO:0005789">
    <property type="term" value="C:endoplasmic reticulum membrane"/>
    <property type="evidence" value="ECO:0007669"/>
    <property type="project" value="UniProtKB-SubCell"/>
</dbReference>
<dbReference type="EMBL" id="JNVN01001789">
    <property type="protein sequence ID" value="KHJ32832.1"/>
    <property type="molecule type" value="Genomic_DNA"/>
</dbReference>
<dbReference type="Proteomes" id="UP000030854">
    <property type="component" value="Unassembled WGS sequence"/>
</dbReference>
<dbReference type="AlphaFoldDB" id="A0A0B1P2E0"/>
<comment type="caution">
    <text evidence="12">The sequence shown here is derived from an EMBL/GenBank/DDBJ whole genome shotgun (WGS) entry which is preliminary data.</text>
</comment>
<comment type="similarity">
    <text evidence="8">Belongs to the IRC22 family.</text>
</comment>
<keyword evidence="13" id="KW-1185">Reference proteome</keyword>
<keyword evidence="2 10" id="KW-0812">Transmembrane</keyword>
<keyword evidence="4" id="KW-0256">Endoplasmic reticulum</keyword>
<gene>
    <name evidence="12" type="ORF">EV44_g0127</name>
</gene>
<evidence type="ECO:0000256" key="6">
    <source>
        <dbReference type="ARBA" id="ARBA00023136"/>
    </source>
</evidence>
<evidence type="ECO:0000256" key="10">
    <source>
        <dbReference type="SAM" id="Phobius"/>
    </source>
</evidence>
<dbReference type="OMA" id="YQEEWIP"/>
<feature type="region of interest" description="Disordered" evidence="9">
    <location>
        <begin position="257"/>
        <end position="279"/>
    </location>
</feature>
<organism evidence="12 13">
    <name type="scientific">Uncinula necator</name>
    <name type="common">Grape powdery mildew</name>
    <dbReference type="NCBI Taxonomy" id="52586"/>
    <lineage>
        <taxon>Eukaryota</taxon>
        <taxon>Fungi</taxon>
        <taxon>Dikarya</taxon>
        <taxon>Ascomycota</taxon>
        <taxon>Pezizomycotina</taxon>
        <taxon>Leotiomycetes</taxon>
        <taxon>Erysiphales</taxon>
        <taxon>Erysiphaceae</taxon>
        <taxon>Erysiphe</taxon>
    </lineage>
</organism>
<comment type="subcellular location">
    <subcellularLocation>
        <location evidence="1">Endoplasmic reticulum membrane</location>
        <topology evidence="1">Single-pass type I membrane protein</topology>
    </subcellularLocation>
</comment>
<keyword evidence="12" id="KW-0675">Receptor</keyword>
<accession>A0A0B1P2E0</accession>
<protein>
    <submittedName>
        <fullName evidence="12">Putative signal sequence receptor alpha chain</fullName>
    </submittedName>
</protein>
<proteinExistence type="inferred from homology"/>
<evidence type="ECO:0000256" key="9">
    <source>
        <dbReference type="SAM" id="MobiDB-lite"/>
    </source>
</evidence>
<evidence type="ECO:0000256" key="7">
    <source>
        <dbReference type="ARBA" id="ARBA00037565"/>
    </source>
</evidence>
<feature type="compositionally biased region" description="Basic and acidic residues" evidence="9">
    <location>
        <begin position="207"/>
        <end position="217"/>
    </location>
</feature>
<evidence type="ECO:0000313" key="12">
    <source>
        <dbReference type="EMBL" id="KHJ32832.1"/>
    </source>
</evidence>
<feature type="signal peptide" evidence="11">
    <location>
        <begin position="1"/>
        <end position="22"/>
    </location>
</feature>
<evidence type="ECO:0000256" key="1">
    <source>
        <dbReference type="ARBA" id="ARBA00004115"/>
    </source>
</evidence>
<feature type="chain" id="PRO_5002079668" evidence="11">
    <location>
        <begin position="23"/>
        <end position="279"/>
    </location>
</feature>
<feature type="region of interest" description="Disordered" evidence="9">
    <location>
        <begin position="203"/>
        <end position="240"/>
    </location>
</feature>
<keyword evidence="5 10" id="KW-1133">Transmembrane helix</keyword>
<evidence type="ECO:0000256" key="2">
    <source>
        <dbReference type="ARBA" id="ARBA00022692"/>
    </source>
</evidence>
<dbReference type="InterPro" id="IPR005595">
    <property type="entry name" value="TRAP_alpha"/>
</dbReference>
<dbReference type="PANTHER" id="PTHR12924">
    <property type="entry name" value="TRANSLOCON-ASSOCIATED PROTEIN, ALPHA SUBUNIT"/>
    <property type="match status" value="1"/>
</dbReference>
<name>A0A0B1P2E0_UNCNE</name>
<reference evidence="12 13" key="1">
    <citation type="journal article" date="2014" name="BMC Genomics">
        <title>Adaptive genomic structural variation in the grape powdery mildew pathogen, Erysiphe necator.</title>
        <authorList>
            <person name="Jones L."/>
            <person name="Riaz S."/>
            <person name="Morales-Cruz A."/>
            <person name="Amrine K.C."/>
            <person name="McGuire B."/>
            <person name="Gubler W.D."/>
            <person name="Walker M.A."/>
            <person name="Cantu D."/>
        </authorList>
    </citation>
    <scope>NUCLEOTIDE SEQUENCE [LARGE SCALE GENOMIC DNA]</scope>
    <source>
        <strain evidence="13">c</strain>
    </source>
</reference>
<dbReference type="Pfam" id="PF03896">
    <property type="entry name" value="TRAP_alpha"/>
    <property type="match status" value="1"/>
</dbReference>
<feature type="compositionally biased region" description="Polar residues" evidence="9">
    <location>
        <begin position="221"/>
        <end position="237"/>
    </location>
</feature>
<evidence type="ECO:0000313" key="13">
    <source>
        <dbReference type="Proteomes" id="UP000030854"/>
    </source>
</evidence>
<sequence length="279" mass="30706">MGFSKLAAPLLLLICMSRSIYAVDPTEEKLSSTPNLAVSVIASFPSSTDEFGLKIFNGHKTKAVLQFTNSEAEPIIVSSVNGILSSLKSSPTDLLPTVNLTSARFNVAIKSSEKQSLSYTFTTDLHPQNLRLDIIATISNQNGSSYHIQAFNQTVTIVDPPASIFDPQIIFLYLFLTAMTGGSLFWAYSTWIKPLLPQAKRGARSGEYIKRSNKSDKASIPSKSQNNISEPNGTDDSGTLLENKMYDESWIPDHHIKKPTVKRLKGSNPKKYSKNENSK</sequence>
<dbReference type="PANTHER" id="PTHR12924:SF0">
    <property type="entry name" value="TRANSLOCON-ASSOCIATED PROTEIN SUBUNIT ALPHA"/>
    <property type="match status" value="1"/>
</dbReference>
<evidence type="ECO:0000256" key="11">
    <source>
        <dbReference type="SAM" id="SignalP"/>
    </source>
</evidence>
<feature type="transmembrane region" description="Helical" evidence="10">
    <location>
        <begin position="170"/>
        <end position="191"/>
    </location>
</feature>
<dbReference type="HOGENOM" id="CLU_068820_0_0_1"/>
<comment type="function">
    <text evidence="7">Is probably involved in a pathway contributing to genomic integrity.</text>
</comment>
<evidence type="ECO:0000256" key="8">
    <source>
        <dbReference type="ARBA" id="ARBA00038311"/>
    </source>
</evidence>
<keyword evidence="3 11" id="KW-0732">Signal</keyword>
<keyword evidence="6 10" id="KW-0472">Membrane</keyword>